<comment type="similarity">
    <text evidence="1">Belongs to the AB hydrolase superfamily. AB hydrolase 2 family.</text>
</comment>
<protein>
    <submittedName>
        <fullName evidence="4">Phospholipase</fullName>
    </submittedName>
</protein>
<dbReference type="OrthoDB" id="203477at2157"/>
<dbReference type="SUPFAM" id="SSF53474">
    <property type="entry name" value="alpha/beta-Hydrolases"/>
    <property type="match status" value="1"/>
</dbReference>
<sequence>MSDIDPHAGEGIESAGAPPQATERALILLHGRGDSSAGILRLVDDIYERGVRYLAPAAAGRVWYPGELTDPVTDRRQAYLDSAFGQIERALDETEAMGVDPEEVVLAGFSQGASVATEFAMRRPRRYGGLVALAGGLLGPTDEIGPREGTLDGTPAVCGVGTEDPHVSVEHAEATAAALSEMGAAASAETYQGVGHAIGDGAVETLQRLTSRD</sequence>
<dbReference type="InterPro" id="IPR003140">
    <property type="entry name" value="PLipase/COase/thioEstase"/>
</dbReference>
<proteinExistence type="inferred from homology"/>
<organism evidence="4 5">
    <name type="scientific">Halosegnis rubeus</name>
    <dbReference type="NCBI Taxonomy" id="2212850"/>
    <lineage>
        <taxon>Archaea</taxon>
        <taxon>Methanobacteriati</taxon>
        <taxon>Methanobacteriota</taxon>
        <taxon>Stenosarchaea group</taxon>
        <taxon>Halobacteria</taxon>
        <taxon>Halobacteriales</taxon>
        <taxon>Natronomonadaceae</taxon>
        <taxon>Halosegnis</taxon>
    </lineage>
</organism>
<dbReference type="Proteomes" id="UP000326302">
    <property type="component" value="Unassembled WGS sequence"/>
</dbReference>
<name>A0A5N5UD70_9EURY</name>
<dbReference type="GO" id="GO:0016787">
    <property type="term" value="F:hydrolase activity"/>
    <property type="evidence" value="ECO:0007669"/>
    <property type="project" value="UniProtKB-KW"/>
</dbReference>
<dbReference type="RefSeq" id="WP_152119562.1">
    <property type="nucleotide sequence ID" value="NZ_QJOW01000002.1"/>
</dbReference>
<dbReference type="AlphaFoldDB" id="A0A5N5UD70"/>
<keyword evidence="2" id="KW-0378">Hydrolase</keyword>
<dbReference type="InterPro" id="IPR050565">
    <property type="entry name" value="LYPA1-2/EST-like"/>
</dbReference>
<dbReference type="Pfam" id="PF02230">
    <property type="entry name" value="Abhydrolase_2"/>
    <property type="match status" value="1"/>
</dbReference>
<feature type="domain" description="Phospholipase/carboxylesterase/thioesterase" evidence="3">
    <location>
        <begin position="18"/>
        <end position="207"/>
    </location>
</feature>
<dbReference type="Gene3D" id="3.40.50.1820">
    <property type="entry name" value="alpha/beta hydrolase"/>
    <property type="match status" value="1"/>
</dbReference>
<comment type="caution">
    <text evidence="4">The sequence shown here is derived from an EMBL/GenBank/DDBJ whole genome shotgun (WGS) entry which is preliminary data.</text>
</comment>
<accession>A0A5N5UD70</accession>
<evidence type="ECO:0000256" key="1">
    <source>
        <dbReference type="ARBA" id="ARBA00006499"/>
    </source>
</evidence>
<dbReference type="PANTHER" id="PTHR10655:SF17">
    <property type="entry name" value="LYSOPHOSPHOLIPASE-LIKE PROTEIN 1"/>
    <property type="match status" value="1"/>
</dbReference>
<dbReference type="PANTHER" id="PTHR10655">
    <property type="entry name" value="LYSOPHOSPHOLIPASE-RELATED"/>
    <property type="match status" value="1"/>
</dbReference>
<reference evidence="4 5" key="1">
    <citation type="submission" date="2019-10" db="EMBL/GenBank/DDBJ databases">
        <title>Unraveling microbial dark matter from salterns through culturing: the case of the genus Halosegnis.</title>
        <authorList>
            <person name="Duran-Viseras A."/>
            <person name="Andrei A.-S."/>
            <person name="Vera-Gargallo B."/>
            <person name="Ghai R."/>
            <person name="Sanchez-Porro C."/>
            <person name="Ventosa A."/>
        </authorList>
    </citation>
    <scope>NUCLEOTIDE SEQUENCE [LARGE SCALE GENOMIC DNA]</scope>
    <source>
        <strain evidence="4 5">F17-44</strain>
    </source>
</reference>
<gene>
    <name evidence="4" type="ORF">DMP03_04715</name>
</gene>
<evidence type="ECO:0000313" key="4">
    <source>
        <dbReference type="EMBL" id="KAB7516675.1"/>
    </source>
</evidence>
<dbReference type="EMBL" id="QJOW01000002">
    <property type="protein sequence ID" value="KAB7516675.1"/>
    <property type="molecule type" value="Genomic_DNA"/>
</dbReference>
<evidence type="ECO:0000256" key="2">
    <source>
        <dbReference type="ARBA" id="ARBA00022801"/>
    </source>
</evidence>
<evidence type="ECO:0000259" key="3">
    <source>
        <dbReference type="Pfam" id="PF02230"/>
    </source>
</evidence>
<dbReference type="InterPro" id="IPR029058">
    <property type="entry name" value="AB_hydrolase_fold"/>
</dbReference>
<evidence type="ECO:0000313" key="5">
    <source>
        <dbReference type="Proteomes" id="UP000326302"/>
    </source>
</evidence>